<keyword evidence="1" id="KW-0812">Transmembrane</keyword>
<proteinExistence type="predicted"/>
<evidence type="ECO:0000313" key="2">
    <source>
        <dbReference type="EMBL" id="MDT8899452.1"/>
    </source>
</evidence>
<evidence type="ECO:0000256" key="1">
    <source>
        <dbReference type="SAM" id="Phobius"/>
    </source>
</evidence>
<protein>
    <submittedName>
        <fullName evidence="2">Uncharacterized protein</fullName>
    </submittedName>
</protein>
<dbReference type="EMBL" id="JAUHMF010000004">
    <property type="protein sequence ID" value="MDT8899452.1"/>
    <property type="molecule type" value="Genomic_DNA"/>
</dbReference>
<evidence type="ECO:0000313" key="3">
    <source>
        <dbReference type="Proteomes" id="UP001254165"/>
    </source>
</evidence>
<reference evidence="2 3" key="1">
    <citation type="submission" date="2023-07" db="EMBL/GenBank/DDBJ databases">
        <title>Novel species of Thermanaerothrix with wide hydrolytic capabilities.</title>
        <authorList>
            <person name="Zayulina K.S."/>
            <person name="Podosokorskaya O.A."/>
            <person name="Elcheninov A.G."/>
        </authorList>
    </citation>
    <scope>NUCLEOTIDE SEQUENCE [LARGE SCALE GENOMIC DNA]</scope>
    <source>
        <strain evidence="2 3">4228-RoL</strain>
    </source>
</reference>
<organism evidence="2 3">
    <name type="scientific">Thermanaerothrix solaris</name>
    <dbReference type="NCBI Taxonomy" id="3058434"/>
    <lineage>
        <taxon>Bacteria</taxon>
        <taxon>Bacillati</taxon>
        <taxon>Chloroflexota</taxon>
        <taxon>Anaerolineae</taxon>
        <taxon>Anaerolineales</taxon>
        <taxon>Anaerolineaceae</taxon>
        <taxon>Thermanaerothrix</taxon>
    </lineage>
</organism>
<keyword evidence="1" id="KW-1133">Transmembrane helix</keyword>
<feature type="transmembrane region" description="Helical" evidence="1">
    <location>
        <begin position="12"/>
        <end position="31"/>
    </location>
</feature>
<accession>A0ABU3NRJ3</accession>
<comment type="caution">
    <text evidence="2">The sequence shown here is derived from an EMBL/GenBank/DDBJ whole genome shotgun (WGS) entry which is preliminary data.</text>
</comment>
<dbReference type="Proteomes" id="UP001254165">
    <property type="component" value="Unassembled WGS sequence"/>
</dbReference>
<dbReference type="RefSeq" id="WP_315626178.1">
    <property type="nucleotide sequence ID" value="NZ_JAUHMF010000004.1"/>
</dbReference>
<keyword evidence="1" id="KW-0472">Membrane</keyword>
<keyword evidence="3" id="KW-1185">Reference proteome</keyword>
<sequence length="45" mass="5204">MLDEPKPICRIALDKVFGLMLIVVVAVVVAARRSMRRRRLRTPTR</sequence>
<name>A0ABU3NRJ3_9CHLR</name>
<gene>
    <name evidence="2" type="ORF">QYE77_14400</name>
</gene>